<name>A0ABT8DHD1_9RHOB</name>
<proteinExistence type="predicted"/>
<evidence type="ECO:0000313" key="2">
    <source>
        <dbReference type="Proteomes" id="UP001243846"/>
    </source>
</evidence>
<dbReference type="Proteomes" id="UP001243846">
    <property type="component" value="Unassembled WGS sequence"/>
</dbReference>
<comment type="caution">
    <text evidence="1">The sequence shown here is derived from an EMBL/GenBank/DDBJ whole genome shotgun (WGS) entry which is preliminary data.</text>
</comment>
<accession>A0ABT8DHD1</accession>
<sequence>MGELRISIENIGNGEIVANIEAVPRRPEDDARAEPAGVGDACSGFDAKRLGLITCCDTGPCLGIDGGDRDRFAAQCRIELLLDACEEGVHVEIGDTKRGHGTKPGGWCFSPHVLFLFLDSQGAEMDRKEQLRNVAFGGAWSEQIAEREALVLALACLLTAADRSATDDLRLETDVVSALWRAGKDHPKGEMLIKAWERATEIPNGGLRRLELVRIARLWRMGSARGSPSSKGAMAQSL</sequence>
<protein>
    <recommendedName>
        <fullName evidence="3">RNase H type-1 domain-containing protein</fullName>
    </recommendedName>
</protein>
<organism evidence="1 2">
    <name type="scientific">Paracoccus cavernae</name>
    <dbReference type="NCBI Taxonomy" id="1571207"/>
    <lineage>
        <taxon>Bacteria</taxon>
        <taxon>Pseudomonadati</taxon>
        <taxon>Pseudomonadota</taxon>
        <taxon>Alphaproteobacteria</taxon>
        <taxon>Rhodobacterales</taxon>
        <taxon>Paracoccaceae</taxon>
        <taxon>Paracoccus</taxon>
    </lineage>
</organism>
<reference evidence="2" key="1">
    <citation type="journal article" date="2019" name="Int. J. Syst. Evol. Microbiol.">
        <title>The Global Catalogue of Microorganisms (GCM) 10K type strain sequencing project: providing services to taxonomists for standard genome sequencing and annotation.</title>
        <authorList>
            <consortium name="The Broad Institute Genomics Platform"/>
            <consortium name="The Broad Institute Genome Sequencing Center for Infectious Disease"/>
            <person name="Wu L."/>
            <person name="Ma J."/>
        </authorList>
    </citation>
    <scope>NUCLEOTIDE SEQUENCE [LARGE SCALE GENOMIC DNA]</scope>
    <source>
        <strain evidence="2">CECT 8482</strain>
    </source>
</reference>
<evidence type="ECO:0008006" key="3">
    <source>
        <dbReference type="Google" id="ProtNLM"/>
    </source>
</evidence>
<gene>
    <name evidence="1" type="ORF">QWZ10_25595</name>
</gene>
<dbReference type="EMBL" id="JAUFRC010000004">
    <property type="protein sequence ID" value="MDN3714340.1"/>
    <property type="molecule type" value="Genomic_DNA"/>
</dbReference>
<evidence type="ECO:0000313" key="1">
    <source>
        <dbReference type="EMBL" id="MDN3714340.1"/>
    </source>
</evidence>
<keyword evidence="2" id="KW-1185">Reference proteome</keyword>